<sequence length="52" mass="6154">MSMLMATSEGNMFVIQGFIKNRVPQLYINIRQESLIEIHLNTYSCRQRIMSF</sequence>
<reference evidence="1" key="1">
    <citation type="journal article" date="2015" name="Genome Biol. Evol.">
        <title>Organellar Genomes of White Spruce (Picea glauca): Assembly and Annotation.</title>
        <authorList>
            <person name="Jackman S.D."/>
            <person name="Warren R.L."/>
            <person name="Gibb E.A."/>
            <person name="Vandervalk B.P."/>
            <person name="Mohamadi H."/>
            <person name="Chu J."/>
            <person name="Raymond A."/>
            <person name="Pleasance S."/>
            <person name="Coope R."/>
            <person name="Wildung M.R."/>
            <person name="Ritland C.E."/>
            <person name="Bousquet J."/>
            <person name="Jones S.J."/>
            <person name="Bohlmann J."/>
            <person name="Birol I."/>
        </authorList>
    </citation>
    <scope>NUCLEOTIDE SEQUENCE [LARGE SCALE GENOMIC DNA]</scope>
    <source>
        <tissue evidence="1">Flushing bud</tissue>
    </source>
</reference>
<comment type="caution">
    <text evidence="1">The sequence shown here is derived from an EMBL/GenBank/DDBJ whole genome shotgun (WGS) entry which is preliminary data.</text>
</comment>
<dbReference type="AlphaFoldDB" id="A0A101LWX4"/>
<keyword evidence="1" id="KW-0496">Mitochondrion</keyword>
<protein>
    <submittedName>
        <fullName evidence="1">Uncharacterized protein</fullName>
    </submittedName>
</protein>
<evidence type="ECO:0000313" key="1">
    <source>
        <dbReference type="EMBL" id="KUM46678.1"/>
    </source>
</evidence>
<proteinExistence type="predicted"/>
<dbReference type="EMBL" id="LKAM01000010">
    <property type="protein sequence ID" value="KUM46678.1"/>
    <property type="molecule type" value="Genomic_DNA"/>
</dbReference>
<accession>A0A101LWX4</accession>
<organism evidence="1">
    <name type="scientific">Picea glauca</name>
    <name type="common">White spruce</name>
    <name type="synonym">Pinus glauca</name>
    <dbReference type="NCBI Taxonomy" id="3330"/>
    <lineage>
        <taxon>Eukaryota</taxon>
        <taxon>Viridiplantae</taxon>
        <taxon>Streptophyta</taxon>
        <taxon>Embryophyta</taxon>
        <taxon>Tracheophyta</taxon>
        <taxon>Spermatophyta</taxon>
        <taxon>Pinopsida</taxon>
        <taxon>Pinidae</taxon>
        <taxon>Conifers I</taxon>
        <taxon>Pinales</taxon>
        <taxon>Pinaceae</taxon>
        <taxon>Picea</taxon>
    </lineage>
</organism>
<gene>
    <name evidence="1" type="ORF">ABT39_MTgene1358</name>
</gene>
<name>A0A101LWX4_PICGL</name>
<geneLocation type="mitochondrion" evidence="1"/>